<keyword evidence="8" id="KW-1185">Reference proteome</keyword>
<evidence type="ECO:0000256" key="1">
    <source>
        <dbReference type="ARBA" id="ARBA00004651"/>
    </source>
</evidence>
<evidence type="ECO:0000256" key="4">
    <source>
        <dbReference type="ARBA" id="ARBA00022989"/>
    </source>
</evidence>
<evidence type="ECO:0000256" key="5">
    <source>
        <dbReference type="ARBA" id="ARBA00023136"/>
    </source>
</evidence>
<dbReference type="Proteomes" id="UP001597079">
    <property type="component" value="Unassembled WGS sequence"/>
</dbReference>
<dbReference type="InterPro" id="IPR002797">
    <property type="entry name" value="Polysacc_synth"/>
</dbReference>
<evidence type="ECO:0000313" key="8">
    <source>
        <dbReference type="Proteomes" id="UP001597079"/>
    </source>
</evidence>
<feature type="transmembrane region" description="Helical" evidence="6">
    <location>
        <begin position="387"/>
        <end position="409"/>
    </location>
</feature>
<name>A0ABW4JIP7_9BACL</name>
<feature type="transmembrane region" description="Helical" evidence="6">
    <location>
        <begin position="356"/>
        <end position="375"/>
    </location>
</feature>
<feature type="transmembrane region" description="Helical" evidence="6">
    <location>
        <begin position="415"/>
        <end position="438"/>
    </location>
</feature>
<dbReference type="PANTHER" id="PTHR30250">
    <property type="entry name" value="PST FAMILY PREDICTED COLANIC ACID TRANSPORTER"/>
    <property type="match status" value="1"/>
</dbReference>
<keyword evidence="3 6" id="KW-0812">Transmembrane</keyword>
<keyword evidence="4 6" id="KW-1133">Transmembrane helix</keyword>
<feature type="transmembrane region" description="Helical" evidence="6">
    <location>
        <begin position="285"/>
        <end position="310"/>
    </location>
</feature>
<gene>
    <name evidence="7" type="ORF">ACFSB2_15725</name>
</gene>
<dbReference type="PANTHER" id="PTHR30250:SF24">
    <property type="entry name" value="STAGE V SPORULATION PROTEIN B"/>
    <property type="match status" value="1"/>
</dbReference>
<keyword evidence="5 6" id="KW-0472">Membrane</keyword>
<feature type="transmembrane region" description="Helical" evidence="6">
    <location>
        <begin position="247"/>
        <end position="265"/>
    </location>
</feature>
<dbReference type="PIRSF" id="PIRSF038958">
    <property type="entry name" value="PG_synth_SpoVB"/>
    <property type="match status" value="1"/>
</dbReference>
<feature type="transmembrane region" description="Helical" evidence="6">
    <location>
        <begin position="91"/>
        <end position="114"/>
    </location>
</feature>
<organism evidence="7 8">
    <name type="scientific">Alicyclobacillus fodiniaquatilis</name>
    <dbReference type="NCBI Taxonomy" id="1661150"/>
    <lineage>
        <taxon>Bacteria</taxon>
        <taxon>Bacillati</taxon>
        <taxon>Bacillota</taxon>
        <taxon>Bacilli</taxon>
        <taxon>Bacillales</taxon>
        <taxon>Alicyclobacillaceae</taxon>
        <taxon>Alicyclobacillus</taxon>
    </lineage>
</organism>
<sequence>MAKQSFMRGAMVLGTASVSTKILGMIIQVVVARELGASGFGLFRSVNPIFYMLLTISTLALPPALSKVIAENLALGNLAKIRRALKISNTTVTVLSVVFCVGAIALSPVISAKWLDPRAFLPFVGALIRMPLVCLSSIMTGYYMGIQNQTPPAIAWILETAVRTLVTIPLILLMNPHGIAYGALAVMIGAAVGEGAGYLYMLWCYYRRDRQLVYNDSATAQLARPELLKGTVRDLVDIAAPTTIRNILGIMAYAAQPFIVYYAFAKAGIAKMDATSLYGSFEMGIQLLLLPTVFSSSLSSVIIPAVSEAAAMRNARLVSRRLYQVIQVTFLIAFPATAFFLLSGNDLATSLYRDHLAGNVLVYIAPICVFMYIRDPLSAILQGLNKATLSAAISLFTSGIRMYCIYYFVSQPGDGVYGIAKATAITAIVSALLHLWFVRKYVSISINVGNLVKMMISTVMATLVIHQIHASLAAVSPVIQVVLSVLLGGVVYFGALLYFKVIRVGMIERIPWIGYPISRILRMLRFIS</sequence>
<keyword evidence="2" id="KW-1003">Cell membrane</keyword>
<dbReference type="Pfam" id="PF01943">
    <property type="entry name" value="Polysacc_synt"/>
    <property type="match status" value="1"/>
</dbReference>
<feature type="transmembrane region" description="Helical" evidence="6">
    <location>
        <begin position="48"/>
        <end position="70"/>
    </location>
</feature>
<feature type="transmembrane region" description="Helical" evidence="6">
    <location>
        <begin position="450"/>
        <end position="472"/>
    </location>
</feature>
<comment type="caution">
    <text evidence="7">The sequence shown here is derived from an EMBL/GenBank/DDBJ whole genome shotgun (WGS) entry which is preliminary data.</text>
</comment>
<evidence type="ECO:0000313" key="7">
    <source>
        <dbReference type="EMBL" id="MFD1676154.1"/>
    </source>
</evidence>
<feature type="transmembrane region" description="Helical" evidence="6">
    <location>
        <begin position="120"/>
        <end position="142"/>
    </location>
</feature>
<reference evidence="8" key="1">
    <citation type="journal article" date="2019" name="Int. J. Syst. Evol. Microbiol.">
        <title>The Global Catalogue of Microorganisms (GCM) 10K type strain sequencing project: providing services to taxonomists for standard genome sequencing and annotation.</title>
        <authorList>
            <consortium name="The Broad Institute Genomics Platform"/>
            <consortium name="The Broad Institute Genome Sequencing Center for Infectious Disease"/>
            <person name="Wu L."/>
            <person name="Ma J."/>
        </authorList>
    </citation>
    <scope>NUCLEOTIDE SEQUENCE [LARGE SCALE GENOMIC DNA]</scope>
    <source>
        <strain evidence="8">CGMCC 1.12286</strain>
    </source>
</reference>
<feature type="transmembrane region" description="Helical" evidence="6">
    <location>
        <begin position="478"/>
        <end position="499"/>
    </location>
</feature>
<proteinExistence type="predicted"/>
<evidence type="ECO:0000256" key="2">
    <source>
        <dbReference type="ARBA" id="ARBA00022475"/>
    </source>
</evidence>
<feature type="transmembrane region" description="Helical" evidence="6">
    <location>
        <begin position="322"/>
        <end position="344"/>
    </location>
</feature>
<feature type="transmembrane region" description="Helical" evidence="6">
    <location>
        <begin position="154"/>
        <end position="173"/>
    </location>
</feature>
<protein>
    <submittedName>
        <fullName evidence="7">Oligosaccharide flippase family protein</fullName>
    </submittedName>
</protein>
<dbReference type="InterPro" id="IPR024923">
    <property type="entry name" value="PG_synth_SpoVB"/>
</dbReference>
<dbReference type="EMBL" id="JBHUCX010000044">
    <property type="protein sequence ID" value="MFD1676154.1"/>
    <property type="molecule type" value="Genomic_DNA"/>
</dbReference>
<accession>A0ABW4JIP7</accession>
<comment type="subcellular location">
    <subcellularLocation>
        <location evidence="1">Cell membrane</location>
        <topology evidence="1">Multi-pass membrane protein</topology>
    </subcellularLocation>
</comment>
<evidence type="ECO:0000256" key="6">
    <source>
        <dbReference type="SAM" id="Phobius"/>
    </source>
</evidence>
<dbReference type="InterPro" id="IPR050833">
    <property type="entry name" value="Poly_Biosynth_Transport"/>
</dbReference>
<evidence type="ECO:0000256" key="3">
    <source>
        <dbReference type="ARBA" id="ARBA00022692"/>
    </source>
</evidence>
<dbReference type="CDD" id="cd13124">
    <property type="entry name" value="MATE_SpoVB_like"/>
    <property type="match status" value="1"/>
</dbReference>
<feature type="transmembrane region" description="Helical" evidence="6">
    <location>
        <begin position="179"/>
        <end position="203"/>
    </location>
</feature>
<dbReference type="RefSeq" id="WP_377944045.1">
    <property type="nucleotide sequence ID" value="NZ_JBHUCX010000044.1"/>
</dbReference>